<dbReference type="Proteomes" id="UP000031861">
    <property type="component" value="Plasmid pBFI_2"/>
</dbReference>
<evidence type="ECO:0000256" key="2">
    <source>
        <dbReference type="ARBA" id="ARBA00023163"/>
    </source>
</evidence>
<dbReference type="PANTHER" id="PTHR30185:SF18">
    <property type="entry name" value="TRANSCRIPTIONAL REGULATOR MTLR"/>
    <property type="match status" value="1"/>
</dbReference>
<gene>
    <name evidence="4" type="ORF">AK40_5850</name>
</gene>
<dbReference type="InterPro" id="IPR011608">
    <property type="entry name" value="PRD"/>
</dbReference>
<dbReference type="EMBL" id="CP009636">
    <property type="protein sequence ID" value="AJI08376.1"/>
    <property type="molecule type" value="Genomic_DNA"/>
</dbReference>
<evidence type="ECO:0000313" key="4">
    <source>
        <dbReference type="EMBL" id="AJI08376.1"/>
    </source>
</evidence>
<dbReference type="PROSITE" id="PS51372">
    <property type="entry name" value="PRD_2"/>
    <property type="match status" value="1"/>
</dbReference>
<keyword evidence="1" id="KW-0805">Transcription regulation</keyword>
<dbReference type="InterPro" id="IPR007737">
    <property type="entry name" value="Mga_HTH"/>
</dbReference>
<geneLocation type="plasmid" evidence="4 5">
    <name>pBFI_2</name>
</geneLocation>
<dbReference type="Pfam" id="PF05043">
    <property type="entry name" value="Mga"/>
    <property type="match status" value="1"/>
</dbReference>
<dbReference type="AlphaFoldDB" id="A0AAN0SR42"/>
<sequence length="459" mass="54154">MKELSLHLECSIRTIKRDIAVIKDSLPKEWEIEIAMRKGVILKKNLYASNFQSDFLCFKYSFLFQTLKIIMEKNIQYISQLADALYLSVSAVYPVLKQVDEYVNKYSLSLKRNPLEIKGDETQIILMYYELYLQAYSINEWPFKEYSKECIYEWIDFIESSLGIQFHITSKQKLSYLIPIFLRRKKLGKHVYLENDTFERAKQSRFYTEISRGCVRTLKKYNLYLTKGDIAFLTIVVDCSKFIYKDTEKHIQQCIYIFKQNNQIMFNHIQVFIALLEDKFKVCLINDDKLLFLIIEYLKRFSYQLQSLSKIENPNGLTSKYIRDKYPNAFQQVRDAYEEWVDLNTNIKNIPKKMSDEDVAQIAIHVEAIKLFCDTQSKKVLLVIGEGDAWKQYLIALLSNIFKDKLVFVDKFVTDIENNTLKDIDFIIATIPLELDCYPVVYISTIPTNRDIETISTLL</sequence>
<keyword evidence="2" id="KW-0804">Transcription</keyword>
<dbReference type="Gene3D" id="3.40.50.2300">
    <property type="match status" value="1"/>
</dbReference>
<accession>A0AAN0SR42</accession>
<proteinExistence type="predicted"/>
<organism evidence="4 5">
    <name type="scientific">Bacillus cereus 03BB108</name>
    <dbReference type="NCBI Taxonomy" id="451709"/>
    <lineage>
        <taxon>Bacteria</taxon>
        <taxon>Bacillati</taxon>
        <taxon>Bacillota</taxon>
        <taxon>Bacilli</taxon>
        <taxon>Bacillales</taxon>
        <taxon>Bacillaceae</taxon>
        <taxon>Bacillus</taxon>
        <taxon>Bacillus cereus group</taxon>
    </lineage>
</organism>
<dbReference type="InterPro" id="IPR050661">
    <property type="entry name" value="BglG_antiterminators"/>
</dbReference>
<dbReference type="GO" id="GO:0006355">
    <property type="term" value="P:regulation of DNA-templated transcription"/>
    <property type="evidence" value="ECO:0007669"/>
    <property type="project" value="InterPro"/>
</dbReference>
<evidence type="ECO:0000256" key="1">
    <source>
        <dbReference type="ARBA" id="ARBA00023015"/>
    </source>
</evidence>
<dbReference type="PANTHER" id="PTHR30185">
    <property type="entry name" value="CRYPTIC BETA-GLUCOSIDE BGL OPERON ANTITERMINATOR"/>
    <property type="match status" value="1"/>
</dbReference>
<protein>
    <submittedName>
        <fullName evidence="4">PRD domain protein</fullName>
    </submittedName>
</protein>
<reference evidence="4 5" key="1">
    <citation type="journal article" date="2015" name="Genome Announc.">
        <title>Complete genome sequences for 35 biothreat assay-relevant bacillus species.</title>
        <authorList>
            <person name="Johnson S.L."/>
            <person name="Daligault H.E."/>
            <person name="Davenport K.W."/>
            <person name="Jaissle J."/>
            <person name="Frey K.G."/>
            <person name="Ladner J.T."/>
            <person name="Broomall S.M."/>
            <person name="Bishop-Lilly K.A."/>
            <person name="Bruce D.C."/>
            <person name="Gibbons H.S."/>
            <person name="Coyne S.R."/>
            <person name="Lo C.C."/>
            <person name="Meincke L."/>
            <person name="Munk A.C."/>
            <person name="Koroleva G.I."/>
            <person name="Rosenzweig C.N."/>
            <person name="Palacios G.F."/>
            <person name="Redden C.L."/>
            <person name="Minogue T.D."/>
            <person name="Chain P.S."/>
        </authorList>
    </citation>
    <scope>NUCLEOTIDE SEQUENCE [LARGE SCALE GENOMIC DNA]</scope>
    <source>
        <strain evidence="4 5">03BB108</strain>
    </source>
</reference>
<evidence type="ECO:0000259" key="3">
    <source>
        <dbReference type="PROSITE" id="PS51372"/>
    </source>
</evidence>
<name>A0AAN0SR42_BACCE</name>
<feature type="domain" description="PRD" evidence="3">
    <location>
        <begin position="260"/>
        <end position="376"/>
    </location>
</feature>
<evidence type="ECO:0000313" key="5">
    <source>
        <dbReference type="Proteomes" id="UP000031861"/>
    </source>
</evidence>
<keyword evidence="4" id="KW-0614">Plasmid</keyword>